<protein>
    <recommendedName>
        <fullName evidence="4">Lipoprotein</fullName>
    </recommendedName>
</protein>
<evidence type="ECO:0008006" key="4">
    <source>
        <dbReference type="Google" id="ProtNLM"/>
    </source>
</evidence>
<dbReference type="Proteomes" id="UP000242222">
    <property type="component" value="Unassembled WGS sequence"/>
</dbReference>
<evidence type="ECO:0000313" key="2">
    <source>
        <dbReference type="EMBL" id="SFN65442.1"/>
    </source>
</evidence>
<keyword evidence="3" id="KW-1185">Reference proteome</keyword>
<evidence type="ECO:0000256" key="1">
    <source>
        <dbReference type="SAM" id="SignalP"/>
    </source>
</evidence>
<evidence type="ECO:0000313" key="3">
    <source>
        <dbReference type="Proteomes" id="UP000242222"/>
    </source>
</evidence>
<sequence length="158" mass="17885">MVVRYGFLILMFLSLTGCSVFSSGDVDVYPDAKNTANTVKALHKISTKEVRKTPKKYWSSLPSSNNTCIDNFNFLKSASQDDYSEFEERYSRISSVYSFLNKNKNIMDPDARSILSISLSMKLNTLCEEIKYKGYQLVRDKVRIVENGDSVSSSKTGQ</sequence>
<dbReference type="AlphaFoldDB" id="A0A1I5AST2"/>
<gene>
    <name evidence="2" type="ORF">SAMN05216516_1137</name>
</gene>
<dbReference type="PROSITE" id="PS51257">
    <property type="entry name" value="PROKAR_LIPOPROTEIN"/>
    <property type="match status" value="1"/>
</dbReference>
<accession>A0A1I5AST2</accession>
<keyword evidence="1" id="KW-0732">Signal</keyword>
<feature type="chain" id="PRO_5017441641" description="Lipoprotein" evidence="1">
    <location>
        <begin position="23"/>
        <end position="158"/>
    </location>
</feature>
<dbReference type="EMBL" id="FOVC01000013">
    <property type="protein sequence ID" value="SFN65442.1"/>
    <property type="molecule type" value="Genomic_DNA"/>
</dbReference>
<reference evidence="3" key="1">
    <citation type="submission" date="2016-10" db="EMBL/GenBank/DDBJ databases">
        <authorList>
            <person name="Varghese N."/>
            <person name="Submissions S."/>
        </authorList>
    </citation>
    <scope>NUCLEOTIDE SEQUENCE [LARGE SCALE GENOMIC DNA]</scope>
    <source>
        <strain evidence="3">N6PO6</strain>
    </source>
</reference>
<feature type="signal peptide" evidence="1">
    <location>
        <begin position="1"/>
        <end position="22"/>
    </location>
</feature>
<proteinExistence type="predicted"/>
<organism evidence="2 3">
    <name type="scientific">Izhakiella capsodis</name>
    <dbReference type="NCBI Taxonomy" id="1367852"/>
    <lineage>
        <taxon>Bacteria</taxon>
        <taxon>Pseudomonadati</taxon>
        <taxon>Pseudomonadota</taxon>
        <taxon>Gammaproteobacteria</taxon>
        <taxon>Enterobacterales</taxon>
        <taxon>Erwiniaceae</taxon>
        <taxon>Izhakiella</taxon>
    </lineage>
</organism>
<name>A0A1I5AST2_9GAMM</name>